<evidence type="ECO:0000313" key="3">
    <source>
        <dbReference type="Proteomes" id="UP001470230"/>
    </source>
</evidence>
<dbReference type="EMBL" id="JAPFFF010000004">
    <property type="protein sequence ID" value="KAK8893060.1"/>
    <property type="molecule type" value="Genomic_DNA"/>
</dbReference>
<protein>
    <submittedName>
        <fullName evidence="2">Uncharacterized protein</fullName>
    </submittedName>
</protein>
<comment type="caution">
    <text evidence="2">The sequence shown here is derived from an EMBL/GenBank/DDBJ whole genome shotgun (WGS) entry which is preliminary data.</text>
</comment>
<dbReference type="Proteomes" id="UP001470230">
    <property type="component" value="Unassembled WGS sequence"/>
</dbReference>
<gene>
    <name evidence="2" type="ORF">M9Y10_030321</name>
</gene>
<dbReference type="PANTHER" id="PTHR46207">
    <property type="entry name" value="PROTEIN RCC2"/>
    <property type="match status" value="1"/>
</dbReference>
<dbReference type="PROSITE" id="PS50012">
    <property type="entry name" value="RCC1_3"/>
    <property type="match status" value="1"/>
</dbReference>
<feature type="repeat" description="RCC1" evidence="1">
    <location>
        <begin position="248"/>
        <end position="300"/>
    </location>
</feature>
<dbReference type="SUPFAM" id="SSF50985">
    <property type="entry name" value="RCC1/BLIP-II"/>
    <property type="match status" value="1"/>
</dbReference>
<organism evidence="2 3">
    <name type="scientific">Tritrichomonas musculus</name>
    <dbReference type="NCBI Taxonomy" id="1915356"/>
    <lineage>
        <taxon>Eukaryota</taxon>
        <taxon>Metamonada</taxon>
        <taxon>Parabasalia</taxon>
        <taxon>Tritrichomonadida</taxon>
        <taxon>Tritrichomonadidae</taxon>
        <taxon>Tritrichomonas</taxon>
    </lineage>
</organism>
<reference evidence="2 3" key="1">
    <citation type="submission" date="2024-04" db="EMBL/GenBank/DDBJ databases">
        <title>Tritrichomonas musculus Genome.</title>
        <authorList>
            <person name="Alves-Ferreira E."/>
            <person name="Grigg M."/>
            <person name="Lorenzi H."/>
            <person name="Galac M."/>
        </authorList>
    </citation>
    <scope>NUCLEOTIDE SEQUENCE [LARGE SCALE GENOMIC DNA]</scope>
    <source>
        <strain evidence="2 3">EAF2021</strain>
    </source>
</reference>
<accession>A0ABR2KSX2</accession>
<evidence type="ECO:0000313" key="2">
    <source>
        <dbReference type="EMBL" id="KAK8893060.1"/>
    </source>
</evidence>
<sequence length="363" mass="40094">MKIGGKNGDFQLGEPSNKEDVYGDPCIHPPCESRLNIPKVLSFSVYSLHSVWIDNDCRAYAVGYNGDGSILGSLLKQTFKSEKEITFNDKNGKKCKFLSAVCGWYYTLYLVMGHNGEPNQLAYNYCNQTPAPLFLNLNGRNPTKLFGGHKVSAAIDTEGSILIFTEDIFQNPEKAIEPFQLPGDLVPIKVGCCDTRIIALASNNEVFELDLSVAEKDRKFQRLMELDRIKIIDISGTFEHAFAVCEDGRVFCRGLNDFGQLGIGRGHGKIDEFTEIPIPKKYKIVAAFAGYEHSLFLTESGMVLACGYNICGELLLYSEPSENRVYTPSETSITKDTTFCIAGNCISAVFNGVAPPPNTPNMK</sequence>
<dbReference type="Gene3D" id="2.130.10.30">
    <property type="entry name" value="Regulator of chromosome condensation 1/beta-lactamase-inhibitor protein II"/>
    <property type="match status" value="2"/>
</dbReference>
<proteinExistence type="predicted"/>
<dbReference type="InterPro" id="IPR028641">
    <property type="entry name" value="RCC2"/>
</dbReference>
<dbReference type="Pfam" id="PF00415">
    <property type="entry name" value="RCC1"/>
    <property type="match status" value="1"/>
</dbReference>
<evidence type="ECO:0000256" key="1">
    <source>
        <dbReference type="PROSITE-ProRule" id="PRU00235"/>
    </source>
</evidence>
<keyword evidence="3" id="KW-1185">Reference proteome</keyword>
<dbReference type="InterPro" id="IPR000408">
    <property type="entry name" value="Reg_chr_condens"/>
</dbReference>
<dbReference type="InterPro" id="IPR009091">
    <property type="entry name" value="RCC1/BLIP-II"/>
</dbReference>
<name>A0ABR2KSX2_9EUKA</name>
<dbReference type="PANTHER" id="PTHR46207:SF1">
    <property type="entry name" value="PROTEIN RCC2"/>
    <property type="match status" value="1"/>
</dbReference>